<dbReference type="UniPathway" id="UPA00070">
    <property type="reaction ID" value="UER00945"/>
</dbReference>
<keyword evidence="5 11" id="KW-0479">Metal-binding</keyword>
<dbReference type="PIRSF" id="PIRSF006816">
    <property type="entry name" value="Cyc3_hyd_g"/>
    <property type="match status" value="1"/>
</dbReference>
<comment type="cofactor">
    <cofactor evidence="11 12">
        <name>FAD</name>
        <dbReference type="ChEBI" id="CHEBI:57692"/>
    </cofactor>
    <text evidence="11 12">Binds 1 FAD per subunit.</text>
</comment>
<organism evidence="15 16">
    <name type="scientific">Mammaliicoccus stepanovicii</name>
    <dbReference type="NCBI Taxonomy" id="643214"/>
    <lineage>
        <taxon>Bacteria</taxon>
        <taxon>Bacillati</taxon>
        <taxon>Bacillota</taxon>
        <taxon>Bacilli</taxon>
        <taxon>Bacillales</taxon>
        <taxon>Staphylococcaceae</taxon>
        <taxon>Mammaliicoccus</taxon>
    </lineage>
</organism>
<proteinExistence type="inferred from homology"/>
<accession>A0A239ZKC5</accession>
<evidence type="ECO:0000256" key="6">
    <source>
        <dbReference type="ARBA" id="ARBA00022827"/>
    </source>
</evidence>
<dbReference type="PANTHER" id="PTHR43513">
    <property type="entry name" value="DIHYDROOROTATE DEHYDROGENASE B (NAD(+)), ELECTRON TRANSFER SUBUNIT"/>
    <property type="match status" value="1"/>
</dbReference>
<keyword evidence="15" id="KW-0560">Oxidoreductase</keyword>
<dbReference type="PROSITE" id="PS51384">
    <property type="entry name" value="FAD_FR"/>
    <property type="match status" value="1"/>
</dbReference>
<comment type="subunit">
    <text evidence="11">Heterotetramer of 2 PyrK and 2 PyrD type B subunits.</text>
</comment>
<feature type="binding site" evidence="11 13">
    <location>
        <position position="225"/>
    </location>
    <ligand>
        <name>[2Fe-2S] cluster</name>
        <dbReference type="ChEBI" id="CHEBI:190135"/>
    </ligand>
</feature>
<gene>
    <name evidence="11 15" type="primary">pyrK</name>
    <name evidence="15" type="ORF">SAMEA4384403_01629</name>
</gene>
<dbReference type="PRINTS" id="PR00409">
    <property type="entry name" value="PHDIOXRDTASE"/>
</dbReference>
<dbReference type="InterPro" id="IPR019480">
    <property type="entry name" value="Dihydroorotate_DH_Fe-S-bd"/>
</dbReference>
<evidence type="ECO:0000256" key="1">
    <source>
        <dbReference type="ARBA" id="ARBA00006422"/>
    </source>
</evidence>
<evidence type="ECO:0000313" key="15">
    <source>
        <dbReference type="EMBL" id="SNV71409.1"/>
    </source>
</evidence>
<dbReference type="InterPro" id="IPR017927">
    <property type="entry name" value="FAD-bd_FR_type"/>
</dbReference>
<dbReference type="InterPro" id="IPR050353">
    <property type="entry name" value="PyrK_electron_transfer"/>
</dbReference>
<dbReference type="GO" id="GO:0009055">
    <property type="term" value="F:electron transfer activity"/>
    <property type="evidence" value="ECO:0007669"/>
    <property type="project" value="UniProtKB-UniRule"/>
</dbReference>
<evidence type="ECO:0000259" key="14">
    <source>
        <dbReference type="PROSITE" id="PS51384"/>
    </source>
</evidence>
<feature type="binding site" evidence="11 13">
    <location>
        <position position="217"/>
    </location>
    <ligand>
        <name>[2Fe-2S] cluster</name>
        <dbReference type="ChEBI" id="CHEBI:190135"/>
    </ligand>
</feature>
<evidence type="ECO:0000256" key="11">
    <source>
        <dbReference type="HAMAP-Rule" id="MF_01211"/>
    </source>
</evidence>
<dbReference type="InterPro" id="IPR037117">
    <property type="entry name" value="Dihydroorotate_DH_ele_sf"/>
</dbReference>
<keyword evidence="3 11" id="KW-0285">Flavoprotein</keyword>
<evidence type="ECO:0000256" key="2">
    <source>
        <dbReference type="ARBA" id="ARBA00022448"/>
    </source>
</evidence>
<keyword evidence="6 11" id="KW-0274">FAD</keyword>
<comment type="pathway">
    <text evidence="11">Pyrimidine metabolism; UMP biosynthesis via de novo pathway; orotate from (S)-dihydroorotate (NAD(+) route): step 1/1.</text>
</comment>
<keyword evidence="7 11" id="KW-0665">Pyrimidine biosynthesis</keyword>
<evidence type="ECO:0000256" key="13">
    <source>
        <dbReference type="PIRSR" id="PIRSR006816-2"/>
    </source>
</evidence>
<comment type="function">
    <text evidence="11">Responsible for channeling the electrons from the oxidation of dihydroorotate from the FMN redox center in the PyrD type B subunit to the ultimate electron acceptor NAD(+).</text>
</comment>
<dbReference type="GO" id="GO:0016491">
    <property type="term" value="F:oxidoreductase activity"/>
    <property type="evidence" value="ECO:0007669"/>
    <property type="project" value="UniProtKB-KW"/>
</dbReference>
<dbReference type="Gene3D" id="2.10.240.10">
    <property type="entry name" value="Dihydroorotate dehydrogenase, electron transfer subunit"/>
    <property type="match status" value="1"/>
</dbReference>
<evidence type="ECO:0000256" key="8">
    <source>
        <dbReference type="ARBA" id="ARBA00022982"/>
    </source>
</evidence>
<dbReference type="SUPFAM" id="SSF52343">
    <property type="entry name" value="Ferredoxin reductase-like, C-terminal NADP-linked domain"/>
    <property type="match status" value="1"/>
</dbReference>
<dbReference type="HAMAP" id="MF_01211">
    <property type="entry name" value="DHODB_Fe_S_bind"/>
    <property type="match status" value="1"/>
</dbReference>
<dbReference type="AlphaFoldDB" id="A0A239ZKC5"/>
<dbReference type="RefSeq" id="WP_095088470.1">
    <property type="nucleotide sequence ID" value="NZ_BMDM01000004.1"/>
</dbReference>
<dbReference type="PANTHER" id="PTHR43513:SF3">
    <property type="entry name" value="DIHYDROOROTATE DEHYDROGENASE B (NAD(+)), ELECTRON TRANSFER SUBUNIT-RELATED"/>
    <property type="match status" value="1"/>
</dbReference>
<name>A0A239ZKC5_9STAP</name>
<dbReference type="EMBL" id="LT906462">
    <property type="protein sequence ID" value="SNV71409.1"/>
    <property type="molecule type" value="Genomic_DNA"/>
</dbReference>
<dbReference type="GO" id="GO:0050660">
    <property type="term" value="F:flavin adenine dinucleotide binding"/>
    <property type="evidence" value="ECO:0007669"/>
    <property type="project" value="InterPro"/>
</dbReference>
<comment type="cofactor">
    <cofactor evidence="11">
        <name>[2Fe-2S] cluster</name>
        <dbReference type="ChEBI" id="CHEBI:190135"/>
    </cofactor>
    <text evidence="11">Binds 1 [2Fe-2S] cluster per subunit.</text>
</comment>
<sequence>MSKLMTVVSNNQIADSIFELKVQGDLTKNMKNPGQFVHIKAGTGTEHMLRRPISICEVDREHEMFTMLFRKEGSGTEKISSLKSGDTIDVIAPLGNGFPVDEAEKVALLVGGGIGVPPLYELSKQLNNKGIQTIHVLGFQSAKDAFYVENFEALGDTYVATVDGSLGTTGFVTNVIENIEQTYDIFYSCGPKAMLQALTEQLANVKGYISLEERMGCGIGACYACVCHTDNKEGYVKVCTDGPVFEKGAVII</sequence>
<protein>
    <recommendedName>
        <fullName evidence="11">Dihydroorotate dehydrogenase B (NAD(+)), electron transfer subunit</fullName>
    </recommendedName>
    <alternativeName>
        <fullName evidence="11">Dihydroorotate oxidase B, electron transfer subunit</fullName>
    </alternativeName>
</protein>
<comment type="similarity">
    <text evidence="1 11">Belongs to the PyrK family.</text>
</comment>
<keyword evidence="9 11" id="KW-0408">Iron</keyword>
<keyword evidence="16" id="KW-1185">Reference proteome</keyword>
<evidence type="ECO:0000256" key="4">
    <source>
        <dbReference type="ARBA" id="ARBA00022714"/>
    </source>
</evidence>
<dbReference type="KEGG" id="sste:SAMEA4384403_1629"/>
<dbReference type="GO" id="GO:0046872">
    <property type="term" value="F:metal ion binding"/>
    <property type="evidence" value="ECO:0007669"/>
    <property type="project" value="UniProtKB-KW"/>
</dbReference>
<dbReference type="InterPro" id="IPR039261">
    <property type="entry name" value="FNR_nucleotide-bd"/>
</dbReference>
<dbReference type="FunFam" id="3.40.50.80:FF:000017">
    <property type="entry name" value="Dihydroorotate dehydrogenase B (NAD(+)), electron transfer subunit"/>
    <property type="match status" value="1"/>
</dbReference>
<dbReference type="InterPro" id="IPR012165">
    <property type="entry name" value="Cyt_c3_hydrogenase_gsu"/>
</dbReference>
<dbReference type="Gene3D" id="3.40.50.80">
    <property type="entry name" value="Nucleotide-binding domain of ferredoxin-NADP reductase (FNR) module"/>
    <property type="match status" value="1"/>
</dbReference>
<comment type="cofactor">
    <cofactor evidence="13">
        <name>[2Fe-2S] cluster</name>
        <dbReference type="ChEBI" id="CHEBI:190135"/>
    </cofactor>
    <text evidence="13">Binds 1 [2Fe-2S] cluster per subunit.</text>
</comment>
<keyword evidence="10 11" id="KW-0411">Iron-sulfur</keyword>
<dbReference type="Pfam" id="PF10418">
    <property type="entry name" value="DHODB_Fe-S_bind"/>
    <property type="match status" value="1"/>
</dbReference>
<dbReference type="GO" id="GO:0044205">
    <property type="term" value="P:'de novo' UMP biosynthetic process"/>
    <property type="evidence" value="ECO:0007669"/>
    <property type="project" value="UniProtKB-UniRule"/>
</dbReference>
<reference evidence="15 16" key="1">
    <citation type="submission" date="2017-06" db="EMBL/GenBank/DDBJ databases">
        <authorList>
            <consortium name="Pathogen Informatics"/>
        </authorList>
    </citation>
    <scope>NUCLEOTIDE SEQUENCE [LARGE SCALE GENOMIC DNA]</scope>
    <source>
        <strain evidence="15 16">NCTC13839</strain>
    </source>
</reference>
<dbReference type="OrthoDB" id="9778346at2"/>
<keyword evidence="4 11" id="KW-0001">2Fe-2S</keyword>
<evidence type="ECO:0000256" key="9">
    <source>
        <dbReference type="ARBA" id="ARBA00023004"/>
    </source>
</evidence>
<keyword evidence="2 11" id="KW-0813">Transport</keyword>
<evidence type="ECO:0000313" key="16">
    <source>
        <dbReference type="Proteomes" id="UP000242084"/>
    </source>
</evidence>
<keyword evidence="8 11" id="KW-0249">Electron transport</keyword>
<evidence type="ECO:0000256" key="12">
    <source>
        <dbReference type="PIRSR" id="PIRSR006816-1"/>
    </source>
</evidence>
<dbReference type="Gene3D" id="2.40.30.10">
    <property type="entry name" value="Translation factors"/>
    <property type="match status" value="1"/>
</dbReference>
<dbReference type="InterPro" id="IPR023455">
    <property type="entry name" value="Dihydroorotate_DHASE_ETsu"/>
</dbReference>
<evidence type="ECO:0000256" key="3">
    <source>
        <dbReference type="ARBA" id="ARBA00022630"/>
    </source>
</evidence>
<feature type="domain" description="FAD-binding FR-type" evidence="14">
    <location>
        <begin position="1"/>
        <end position="100"/>
    </location>
</feature>
<dbReference type="GO" id="GO:0051537">
    <property type="term" value="F:2 iron, 2 sulfur cluster binding"/>
    <property type="evidence" value="ECO:0007669"/>
    <property type="project" value="UniProtKB-KW"/>
</dbReference>
<feature type="binding site" evidence="11 12">
    <location>
        <begin position="68"/>
        <end position="70"/>
    </location>
    <ligand>
        <name>FAD</name>
        <dbReference type="ChEBI" id="CHEBI:57692"/>
    </ligand>
</feature>
<evidence type="ECO:0000256" key="10">
    <source>
        <dbReference type="ARBA" id="ARBA00023014"/>
    </source>
</evidence>
<evidence type="ECO:0000256" key="5">
    <source>
        <dbReference type="ARBA" id="ARBA00022723"/>
    </source>
</evidence>
<feature type="binding site" evidence="11 12">
    <location>
        <begin position="75"/>
        <end position="76"/>
    </location>
    <ligand>
        <name>FAD</name>
        <dbReference type="ChEBI" id="CHEBI:57692"/>
    </ligand>
</feature>
<evidence type="ECO:0000256" key="7">
    <source>
        <dbReference type="ARBA" id="ARBA00022975"/>
    </source>
</evidence>
<dbReference type="CDD" id="cd06218">
    <property type="entry name" value="DHOD_e_trans"/>
    <property type="match status" value="1"/>
</dbReference>
<dbReference type="Proteomes" id="UP000242084">
    <property type="component" value="Chromosome 1"/>
</dbReference>
<dbReference type="InterPro" id="IPR017938">
    <property type="entry name" value="Riboflavin_synthase-like_b-brl"/>
</dbReference>
<feature type="binding site" evidence="11 12">
    <location>
        <begin position="51"/>
        <end position="54"/>
    </location>
    <ligand>
        <name>FAD</name>
        <dbReference type="ChEBI" id="CHEBI:57692"/>
    </ligand>
</feature>
<feature type="binding site" evidence="11 13">
    <location>
        <position position="222"/>
    </location>
    <ligand>
        <name>[2Fe-2S] cluster</name>
        <dbReference type="ChEBI" id="CHEBI:190135"/>
    </ligand>
</feature>
<dbReference type="NCBIfam" id="NF000799">
    <property type="entry name" value="PRK00054.1-4"/>
    <property type="match status" value="1"/>
</dbReference>
<feature type="binding site" evidence="11 13">
    <location>
        <position position="239"/>
    </location>
    <ligand>
        <name>[2Fe-2S] cluster</name>
        <dbReference type="ChEBI" id="CHEBI:190135"/>
    </ligand>
</feature>
<dbReference type="SUPFAM" id="SSF63380">
    <property type="entry name" value="Riboflavin synthase domain-like"/>
    <property type="match status" value="1"/>
</dbReference>